<accession>A0A1T5GAS7</accession>
<dbReference type="GO" id="GO:0071266">
    <property type="term" value="P:'de novo' L-methionine biosynthetic process"/>
    <property type="evidence" value="ECO:0007669"/>
    <property type="project" value="UniProtKB-UniRule"/>
</dbReference>
<comment type="similarity">
    <text evidence="3">Belongs to the trans-sulfuration enzymes family. MetZ subfamily.</text>
</comment>
<dbReference type="EC" id="2.5.1.-" evidence="3"/>
<protein>
    <recommendedName>
        <fullName evidence="3">O-succinylhomoserine sulfhydrylase</fullName>
        <shortName evidence="3">OSH sulfhydrylase</shortName>
        <shortName evidence="3">OSHS sulfhydrylase</shortName>
        <ecNumber evidence="3">2.5.1.-</ecNumber>
    </recommendedName>
</protein>
<organism evidence="6 7">
    <name type="scientific">Bosea thiooxidans</name>
    <dbReference type="NCBI Taxonomy" id="53254"/>
    <lineage>
        <taxon>Bacteria</taxon>
        <taxon>Pseudomonadati</taxon>
        <taxon>Pseudomonadota</taxon>
        <taxon>Alphaproteobacteria</taxon>
        <taxon>Hyphomicrobiales</taxon>
        <taxon>Boseaceae</taxon>
        <taxon>Bosea</taxon>
    </lineage>
</organism>
<dbReference type="InterPro" id="IPR006234">
    <property type="entry name" value="O-succ-hSer_sulfhydrylase"/>
</dbReference>
<sequence>MPASDTPAPKLRPETRLVHDGTLRSQFGETSEALFLTQGHVYDNAAQAEGRFLNTDPGFQYGRLGNPTTAMLESRMASFEGAEACRATATGMAAVTAAMMAPVSAGDHVVAASALFGSCRYIIETHLPRYGVGSTLVDGTDIEAWRRAVRPNTKLFFLESPANPTLEVLDIAAIAAVAKEAGAKLVVDNVFATPLFQRPLELGADIVVYSATKHIDGQGRCLGGLILGSKELIEADIQNYLRQTGPVLSPFNAWVMLKALETLPLRVGKQAENATKVADWLAAQTKPTKVIFPGHKNHPQAEIIARQMSGPSTMIAFEVPGGKEGAYRLLDACKLIRISNNLGDAKSLIVHPATTTHQRFTPEVRAAMGVSDGLIRLSIGLEHHDDLIADLEQALAKV</sequence>
<dbReference type="GO" id="GO:0005737">
    <property type="term" value="C:cytoplasm"/>
    <property type="evidence" value="ECO:0007669"/>
    <property type="project" value="TreeGrafter"/>
</dbReference>
<dbReference type="PANTHER" id="PTHR11808">
    <property type="entry name" value="TRANS-SULFURATION ENZYME FAMILY MEMBER"/>
    <property type="match status" value="1"/>
</dbReference>
<gene>
    <name evidence="3" type="primary">metZ</name>
    <name evidence="6" type="ORF">SAMN05660750_03892</name>
</gene>
<keyword evidence="3" id="KW-0808">Transferase</keyword>
<dbReference type="GO" id="GO:0030170">
    <property type="term" value="F:pyridoxal phosphate binding"/>
    <property type="evidence" value="ECO:0007669"/>
    <property type="project" value="UniProtKB-UniRule"/>
</dbReference>
<dbReference type="InterPro" id="IPR015422">
    <property type="entry name" value="PyrdxlP-dep_Trfase_small"/>
</dbReference>
<comment type="catalytic activity">
    <reaction evidence="3">
        <text>O-succinyl-L-homoserine + hydrogen sulfide = L-homocysteine + succinate</text>
        <dbReference type="Rhea" id="RHEA:27826"/>
        <dbReference type="ChEBI" id="CHEBI:29919"/>
        <dbReference type="ChEBI" id="CHEBI:30031"/>
        <dbReference type="ChEBI" id="CHEBI:57661"/>
        <dbReference type="ChEBI" id="CHEBI:58199"/>
    </reaction>
</comment>
<keyword evidence="3" id="KW-0486">Methionine biosynthesis</keyword>
<evidence type="ECO:0000256" key="1">
    <source>
        <dbReference type="ARBA" id="ARBA00001933"/>
    </source>
</evidence>
<dbReference type="GO" id="GO:0071268">
    <property type="term" value="P:homocysteine biosynthetic process"/>
    <property type="evidence" value="ECO:0007669"/>
    <property type="project" value="InterPro"/>
</dbReference>
<dbReference type="OrthoDB" id="7316598at2"/>
<dbReference type="PIRSF" id="PIRSF001434">
    <property type="entry name" value="CGS"/>
    <property type="match status" value="1"/>
</dbReference>
<dbReference type="SUPFAM" id="SSF53383">
    <property type="entry name" value="PLP-dependent transferases"/>
    <property type="match status" value="1"/>
</dbReference>
<comment type="cofactor">
    <cofactor evidence="1 3 5">
        <name>pyridoxal 5'-phosphate</name>
        <dbReference type="ChEBI" id="CHEBI:597326"/>
    </cofactor>
</comment>
<dbReference type="RefSeq" id="WP_079591959.1">
    <property type="nucleotide sequence ID" value="NZ_FUYX01000012.1"/>
</dbReference>
<dbReference type="Gene3D" id="3.90.1150.10">
    <property type="entry name" value="Aspartate Aminotransferase, domain 1"/>
    <property type="match status" value="1"/>
</dbReference>
<dbReference type="UniPathway" id="UPA00051">
    <property type="reaction ID" value="UER00449"/>
</dbReference>
<dbReference type="InterPro" id="IPR015421">
    <property type="entry name" value="PyrdxlP-dep_Trfase_major"/>
</dbReference>
<dbReference type="HAMAP" id="MF_02056">
    <property type="entry name" value="MetZ"/>
    <property type="match status" value="1"/>
</dbReference>
<dbReference type="PANTHER" id="PTHR11808:SF80">
    <property type="entry name" value="CYSTATHIONINE GAMMA-LYASE"/>
    <property type="match status" value="1"/>
</dbReference>
<dbReference type="AlphaFoldDB" id="A0A1T5GAS7"/>
<comment type="pathway">
    <text evidence="3">Amino-acid biosynthesis; L-methionine biosynthesis via de novo pathway; L-homocysteine from O-succinyl-L-homoserine: step 1/1.</text>
</comment>
<dbReference type="GO" id="GO:0019346">
    <property type="term" value="P:transsulfuration"/>
    <property type="evidence" value="ECO:0007669"/>
    <property type="project" value="InterPro"/>
</dbReference>
<dbReference type="CDD" id="cd00614">
    <property type="entry name" value="CGS_like"/>
    <property type="match status" value="1"/>
</dbReference>
<dbReference type="EMBL" id="FUYX01000012">
    <property type="protein sequence ID" value="SKC05472.1"/>
    <property type="molecule type" value="Genomic_DNA"/>
</dbReference>
<evidence type="ECO:0000313" key="6">
    <source>
        <dbReference type="EMBL" id="SKC05472.1"/>
    </source>
</evidence>
<name>A0A1T5GAS7_9HYPH</name>
<dbReference type="FunFam" id="3.40.640.10:FF:000046">
    <property type="entry name" value="Cystathionine gamma-lyase"/>
    <property type="match status" value="1"/>
</dbReference>
<feature type="modified residue" description="N6-(pyridoxal phosphate)lysine" evidence="3 4">
    <location>
        <position position="213"/>
    </location>
</feature>
<dbReference type="Proteomes" id="UP000190130">
    <property type="component" value="Unassembled WGS sequence"/>
</dbReference>
<dbReference type="FunFam" id="3.90.1150.10:FF:000033">
    <property type="entry name" value="Cystathionine gamma-synthase"/>
    <property type="match status" value="1"/>
</dbReference>
<dbReference type="NCBIfam" id="TIGR01325">
    <property type="entry name" value="O_suc_HS_sulf"/>
    <property type="match status" value="1"/>
</dbReference>
<reference evidence="6 7" key="1">
    <citation type="submission" date="2017-02" db="EMBL/GenBank/DDBJ databases">
        <authorList>
            <person name="Peterson S.W."/>
        </authorList>
    </citation>
    <scope>NUCLEOTIDE SEQUENCE [LARGE SCALE GENOMIC DNA]</scope>
    <source>
        <strain evidence="6 7">DSM 9653</strain>
    </source>
</reference>
<dbReference type="InterPro" id="IPR015424">
    <property type="entry name" value="PyrdxlP-dep_Trfase"/>
</dbReference>
<evidence type="ECO:0000256" key="2">
    <source>
        <dbReference type="ARBA" id="ARBA00022898"/>
    </source>
</evidence>
<evidence type="ECO:0000256" key="5">
    <source>
        <dbReference type="RuleBase" id="RU362118"/>
    </source>
</evidence>
<keyword evidence="3" id="KW-0028">Amino-acid biosynthesis</keyword>
<evidence type="ECO:0000313" key="7">
    <source>
        <dbReference type="Proteomes" id="UP000190130"/>
    </source>
</evidence>
<dbReference type="InterPro" id="IPR000277">
    <property type="entry name" value="Cys/Met-Metab_PyrdxlP-dep_enz"/>
</dbReference>
<keyword evidence="2 3" id="KW-0663">Pyridoxal phosphate</keyword>
<comment type="subunit">
    <text evidence="3">Homotetramer.</text>
</comment>
<dbReference type="Pfam" id="PF01053">
    <property type="entry name" value="Cys_Met_Meta_PP"/>
    <property type="match status" value="1"/>
</dbReference>
<comment type="function">
    <text evidence="3">Catalyzes the formation of L-homocysteine from O-succinyl-L-homoserine (OSHS) and hydrogen sulfide.</text>
</comment>
<proteinExistence type="inferred from homology"/>
<evidence type="ECO:0000256" key="3">
    <source>
        <dbReference type="HAMAP-Rule" id="MF_02056"/>
    </source>
</evidence>
<evidence type="ECO:0000256" key="4">
    <source>
        <dbReference type="PIRSR" id="PIRSR001434-2"/>
    </source>
</evidence>
<dbReference type="Gene3D" id="3.40.640.10">
    <property type="entry name" value="Type I PLP-dependent aspartate aminotransferase-like (Major domain)"/>
    <property type="match status" value="1"/>
</dbReference>
<dbReference type="GO" id="GO:0016846">
    <property type="term" value="F:carbon-sulfur lyase activity"/>
    <property type="evidence" value="ECO:0007669"/>
    <property type="project" value="TreeGrafter"/>
</dbReference>
<dbReference type="GO" id="GO:0016765">
    <property type="term" value="F:transferase activity, transferring alkyl or aryl (other than methyl) groups"/>
    <property type="evidence" value="ECO:0007669"/>
    <property type="project" value="UniProtKB-UniRule"/>
</dbReference>